<keyword evidence="11" id="KW-0007">Acetylation</keyword>
<comment type="catalytic activity">
    <reaction evidence="14">
        <text>glyoxylate + L-alanine = glycine + pyruvate</text>
        <dbReference type="Rhea" id="RHEA:24248"/>
        <dbReference type="ChEBI" id="CHEBI:15361"/>
        <dbReference type="ChEBI" id="CHEBI:36655"/>
        <dbReference type="ChEBI" id="CHEBI:57305"/>
        <dbReference type="ChEBI" id="CHEBI:57972"/>
        <dbReference type="EC" id="2.6.1.44"/>
    </reaction>
    <physiologicalReaction direction="left-to-right" evidence="14">
        <dbReference type="Rhea" id="RHEA:24249"/>
    </physiologicalReaction>
</comment>
<dbReference type="PIRSF" id="PIRSF000524">
    <property type="entry name" value="SPT"/>
    <property type="match status" value="1"/>
</dbReference>
<dbReference type="EC" id="2.6.1.44" evidence="6 15"/>
<dbReference type="Pfam" id="PF00266">
    <property type="entry name" value="Aminotran_5"/>
    <property type="match status" value="1"/>
</dbReference>
<dbReference type="InterPro" id="IPR020578">
    <property type="entry name" value="Aminotrans_V_PyrdxlP_BS"/>
</dbReference>
<evidence type="ECO:0000313" key="21">
    <source>
        <dbReference type="Ensembl" id="ENSPCOP00000002956.1"/>
    </source>
</evidence>
<evidence type="ECO:0000256" key="13">
    <source>
        <dbReference type="ARBA" id="ARBA00033634"/>
    </source>
</evidence>
<evidence type="ECO:0000313" key="22">
    <source>
        <dbReference type="Proteomes" id="UP000233160"/>
    </source>
</evidence>
<dbReference type="Ensembl" id="ENSPCOT00000010235.1">
    <property type="protein sequence ID" value="ENSPCOP00000002956.1"/>
    <property type="gene ID" value="ENSPCOG00000009042.1"/>
</dbReference>
<dbReference type="InterPro" id="IPR015421">
    <property type="entry name" value="PyrdxlP-dep_Trfase_major"/>
</dbReference>
<dbReference type="GO" id="GO:0009436">
    <property type="term" value="P:glyoxylate catabolic process"/>
    <property type="evidence" value="ECO:0007669"/>
    <property type="project" value="Ensembl"/>
</dbReference>
<dbReference type="EC" id="2.6.1.51" evidence="5 15"/>
<dbReference type="GO" id="GO:0006563">
    <property type="term" value="P:L-serine metabolic process"/>
    <property type="evidence" value="ECO:0007669"/>
    <property type="project" value="Ensembl"/>
</dbReference>
<dbReference type="Proteomes" id="UP000233160">
    <property type="component" value="Unassembled WGS sequence"/>
</dbReference>
<evidence type="ECO:0000256" key="8">
    <source>
        <dbReference type="ARBA" id="ARBA00022576"/>
    </source>
</evidence>
<dbReference type="Gene3D" id="3.40.640.10">
    <property type="entry name" value="Type I PLP-dependent aspartate aminotransferase-like (Major domain)"/>
    <property type="match status" value="1"/>
</dbReference>
<dbReference type="FunFam" id="3.90.1150.10:FF:000393">
    <property type="entry name" value="Serine--pyruvate aminotransferase"/>
    <property type="match status" value="1"/>
</dbReference>
<keyword evidence="9" id="KW-0808">Transferase</keyword>
<accession>A0A2K6EMJ8</accession>
<dbReference type="FunFam" id="3.40.640.10:FF:000027">
    <property type="entry name" value="Serine--pyruvate aminotransferase, mitochondrial"/>
    <property type="match status" value="1"/>
</dbReference>
<evidence type="ECO:0000256" key="6">
    <source>
        <dbReference type="ARBA" id="ARBA00013049"/>
    </source>
</evidence>
<evidence type="ECO:0000259" key="20">
    <source>
        <dbReference type="Pfam" id="PF00266"/>
    </source>
</evidence>
<evidence type="ECO:0000256" key="16">
    <source>
        <dbReference type="PIRSR" id="PIRSR000524-1"/>
    </source>
</evidence>
<dbReference type="InterPro" id="IPR000192">
    <property type="entry name" value="Aminotrans_V_dom"/>
</dbReference>
<evidence type="ECO:0000256" key="1">
    <source>
        <dbReference type="ARBA" id="ARBA00001933"/>
    </source>
</evidence>
<evidence type="ECO:0000256" key="19">
    <source>
        <dbReference type="RuleBase" id="RU004504"/>
    </source>
</evidence>
<dbReference type="InterPro" id="IPR024169">
    <property type="entry name" value="SP_NH2Trfase/AEP_transaminase"/>
</dbReference>
<comment type="catalytic activity">
    <reaction evidence="13">
        <text>L-serine + pyruvate = 3-hydroxypyruvate + L-alanine</text>
        <dbReference type="Rhea" id="RHEA:22852"/>
        <dbReference type="ChEBI" id="CHEBI:15361"/>
        <dbReference type="ChEBI" id="CHEBI:17180"/>
        <dbReference type="ChEBI" id="CHEBI:33384"/>
        <dbReference type="ChEBI" id="CHEBI:57972"/>
        <dbReference type="EC" id="2.6.1.51"/>
    </reaction>
    <physiologicalReaction direction="left-to-right" evidence="13">
        <dbReference type="Rhea" id="RHEA:22853"/>
    </physiologicalReaction>
</comment>
<dbReference type="GO" id="GO:0016597">
    <property type="term" value="F:amino acid binding"/>
    <property type="evidence" value="ECO:0007669"/>
    <property type="project" value="Ensembl"/>
</dbReference>
<dbReference type="OMA" id="GSDRVYH"/>
<evidence type="ECO:0000256" key="2">
    <source>
        <dbReference type="ARBA" id="ARBA00004275"/>
    </source>
</evidence>
<comment type="similarity">
    <text evidence="3 15 18">Belongs to the class-V pyridoxal-phosphate-dependent aminotransferase family.</text>
</comment>
<proteinExistence type="inferred from homology"/>
<dbReference type="GO" id="GO:0030170">
    <property type="term" value="F:pyridoxal phosphate binding"/>
    <property type="evidence" value="ECO:0007669"/>
    <property type="project" value="Ensembl"/>
</dbReference>
<gene>
    <name evidence="21" type="primary">AGXT</name>
</gene>
<evidence type="ECO:0000256" key="17">
    <source>
        <dbReference type="PIRSR" id="PIRSR000524-50"/>
    </source>
</evidence>
<evidence type="ECO:0000256" key="18">
    <source>
        <dbReference type="RuleBase" id="RU004075"/>
    </source>
</evidence>
<dbReference type="Gene3D" id="3.90.1150.10">
    <property type="entry name" value="Aspartate Aminotransferase, domain 1"/>
    <property type="match status" value="1"/>
</dbReference>
<evidence type="ECO:0000256" key="5">
    <source>
        <dbReference type="ARBA" id="ARBA00013027"/>
    </source>
</evidence>
<dbReference type="InterPro" id="IPR015422">
    <property type="entry name" value="PyrdxlP-dep_Trfase_small"/>
</dbReference>
<evidence type="ECO:0000256" key="9">
    <source>
        <dbReference type="ARBA" id="ARBA00022679"/>
    </source>
</evidence>
<dbReference type="CDD" id="cd06451">
    <property type="entry name" value="AGAT_like"/>
    <property type="match status" value="1"/>
</dbReference>
<dbReference type="AlphaFoldDB" id="A0A2K6EMJ8"/>
<reference evidence="21" key="1">
    <citation type="submission" date="2025-08" db="UniProtKB">
        <authorList>
            <consortium name="Ensembl"/>
        </authorList>
    </citation>
    <scope>IDENTIFICATION</scope>
</reference>
<evidence type="ECO:0000256" key="15">
    <source>
        <dbReference type="PIRNR" id="PIRNR000524"/>
    </source>
</evidence>
<evidence type="ECO:0000256" key="4">
    <source>
        <dbReference type="ARBA" id="ARBA00011738"/>
    </source>
</evidence>
<name>A0A2K6EMJ8_PROCO</name>
<dbReference type="GO" id="GO:0019448">
    <property type="term" value="P:L-cysteine catabolic process"/>
    <property type="evidence" value="ECO:0007669"/>
    <property type="project" value="Ensembl"/>
</dbReference>
<comment type="subcellular location">
    <subcellularLocation>
        <location evidence="2">Peroxisome</location>
    </subcellularLocation>
</comment>
<evidence type="ECO:0000256" key="11">
    <source>
        <dbReference type="ARBA" id="ARBA00022990"/>
    </source>
</evidence>
<comment type="cofactor">
    <cofactor evidence="1 15 17 19">
        <name>pyridoxal 5'-phosphate</name>
        <dbReference type="ChEBI" id="CHEBI:597326"/>
    </cofactor>
</comment>
<dbReference type="STRING" id="379532.ENSPCOP00000002956"/>
<dbReference type="GO" id="GO:0042803">
    <property type="term" value="F:protein homodimerization activity"/>
    <property type="evidence" value="ECO:0007669"/>
    <property type="project" value="Ensembl"/>
</dbReference>
<dbReference type="GO" id="GO:0005782">
    <property type="term" value="C:peroxisomal matrix"/>
    <property type="evidence" value="ECO:0007669"/>
    <property type="project" value="Ensembl"/>
</dbReference>
<evidence type="ECO:0000256" key="3">
    <source>
        <dbReference type="ARBA" id="ARBA00009236"/>
    </source>
</evidence>
<dbReference type="InterPro" id="IPR015424">
    <property type="entry name" value="PyrdxlP-dep_Trfase"/>
</dbReference>
<keyword evidence="12" id="KW-0576">Peroxisome</keyword>
<evidence type="ECO:0000256" key="10">
    <source>
        <dbReference type="ARBA" id="ARBA00022898"/>
    </source>
</evidence>
<evidence type="ECO:0000256" key="14">
    <source>
        <dbReference type="ARBA" id="ARBA00033660"/>
    </source>
</evidence>
<dbReference type="GeneTree" id="ENSGT00940000153241"/>
<dbReference type="GO" id="GO:0008453">
    <property type="term" value="F:alanine-glyoxylate transaminase activity"/>
    <property type="evidence" value="ECO:0007669"/>
    <property type="project" value="UniProtKB-EC"/>
</dbReference>
<sequence length="392" mass="42932">MASHQLLVAPPQALLKPISVPQRLLLGPGPSNLAPRALAAGSLPLIGHMHKEMFQIMDEIKEGIQYVFQTRNPLTLAISGSGHCALEAALFNLLEPGDSFLVGANGVWGQRAADIGERIGARVHRMTKDAGSHHTLQEVEEGLAQHKPVLLFLTHGESSTGVLQPLDGYGELCHRYQCLLLVDSVASLGGAPLYMDQQGIDVLYSGAQKVLSAPPGTAPISFSDRARNKVYARKTKPFSFYLDLKWLANMWGCDGKPRVYHHTTPIVSLYSLRESLALIAEQGLENSWRQHREVTAYLHGRLQGLGLQLFVRDSAIRLPTVTTVAVPAGYDWRDIVSYVMDHFGIEITGGLGPSVGKVLRIGLLGYNATRENVDRVMEALKEALQRCPKKKL</sequence>
<reference evidence="21" key="2">
    <citation type="submission" date="2025-09" db="UniProtKB">
        <authorList>
            <consortium name="Ensembl"/>
        </authorList>
    </citation>
    <scope>IDENTIFICATION</scope>
</reference>
<feature type="modified residue" description="N6-(pyridoxal phosphate)lysine" evidence="17">
    <location>
        <position position="209"/>
    </location>
</feature>
<dbReference type="GO" id="GO:0046724">
    <property type="term" value="P:oxalic acid secretion"/>
    <property type="evidence" value="ECO:0007669"/>
    <property type="project" value="Ensembl"/>
</dbReference>
<dbReference type="GO" id="GO:0019265">
    <property type="term" value="P:glycine biosynthetic process, by transamination of glyoxylate"/>
    <property type="evidence" value="ECO:0007669"/>
    <property type="project" value="Ensembl"/>
</dbReference>
<feature type="domain" description="Aminotransferase class V" evidence="20">
    <location>
        <begin position="47"/>
        <end position="376"/>
    </location>
</feature>
<keyword evidence="22" id="KW-1185">Reference proteome</keyword>
<organism evidence="21 22">
    <name type="scientific">Propithecus coquereli</name>
    <name type="common">Coquerel's sifaka</name>
    <name type="synonym">Propithecus verreauxi coquereli</name>
    <dbReference type="NCBI Taxonomy" id="379532"/>
    <lineage>
        <taxon>Eukaryota</taxon>
        <taxon>Metazoa</taxon>
        <taxon>Chordata</taxon>
        <taxon>Craniata</taxon>
        <taxon>Vertebrata</taxon>
        <taxon>Euteleostomi</taxon>
        <taxon>Mammalia</taxon>
        <taxon>Eutheria</taxon>
        <taxon>Euarchontoglires</taxon>
        <taxon>Primates</taxon>
        <taxon>Strepsirrhini</taxon>
        <taxon>Lemuriformes</taxon>
        <taxon>Indriidae</taxon>
        <taxon>Propithecus</taxon>
    </lineage>
</organism>
<evidence type="ECO:0000256" key="7">
    <source>
        <dbReference type="ARBA" id="ARBA00019220"/>
    </source>
</evidence>
<dbReference type="PANTHER" id="PTHR21152:SF40">
    <property type="entry name" value="ALANINE--GLYOXYLATE AMINOTRANSFERASE"/>
    <property type="match status" value="1"/>
</dbReference>
<dbReference type="PROSITE" id="PS00595">
    <property type="entry name" value="AA_TRANSFER_CLASS_5"/>
    <property type="match status" value="1"/>
</dbReference>
<keyword evidence="10 15" id="KW-0663">Pyridoxal phosphate</keyword>
<keyword evidence="8" id="KW-0032">Aminotransferase</keyword>
<dbReference type="GO" id="GO:0007219">
    <property type="term" value="P:Notch signaling pathway"/>
    <property type="evidence" value="ECO:0007669"/>
    <property type="project" value="Ensembl"/>
</dbReference>
<comment type="subunit">
    <text evidence="4 15">Homodimer.</text>
</comment>
<dbReference type="PANTHER" id="PTHR21152">
    <property type="entry name" value="AMINOTRANSFERASE CLASS V"/>
    <property type="match status" value="1"/>
</dbReference>
<dbReference type="SUPFAM" id="SSF53383">
    <property type="entry name" value="PLP-dependent transferases"/>
    <property type="match status" value="1"/>
</dbReference>
<dbReference type="GO" id="GO:0004760">
    <property type="term" value="F:L-serine-pyruvate transaminase activity"/>
    <property type="evidence" value="ECO:0007669"/>
    <property type="project" value="UniProtKB-EC"/>
</dbReference>
<feature type="binding site" evidence="16">
    <location>
        <position position="360"/>
    </location>
    <ligand>
        <name>substrate</name>
    </ligand>
</feature>
<evidence type="ECO:0000256" key="12">
    <source>
        <dbReference type="ARBA" id="ARBA00023140"/>
    </source>
</evidence>
<protein>
    <recommendedName>
        <fullName evidence="7 15">Alanine--glyoxylate aminotransferase</fullName>
        <shortName evidence="15">AGT</shortName>
        <shortName evidence="15">SPT</shortName>
        <ecNumber evidence="6 15">2.6.1.44</ecNumber>
        <ecNumber evidence="5 15">2.6.1.51</ecNumber>
    </recommendedName>
    <alternativeName>
        <fullName evidence="15">Serine--pyruvate aminotransferase</fullName>
    </alternativeName>
</protein>
<dbReference type="GO" id="GO:0042853">
    <property type="term" value="P:L-alanine catabolic process"/>
    <property type="evidence" value="ECO:0007669"/>
    <property type="project" value="Ensembl"/>
</dbReference>